<dbReference type="OrthoDB" id="9785847at2"/>
<dbReference type="SUPFAM" id="SSF53474">
    <property type="entry name" value="alpha/beta-Hydrolases"/>
    <property type="match status" value="1"/>
</dbReference>
<dbReference type="PANTHER" id="PTHR43798:SF33">
    <property type="entry name" value="HYDROLASE, PUTATIVE (AFU_ORTHOLOGUE AFUA_2G14860)-RELATED"/>
    <property type="match status" value="1"/>
</dbReference>
<dbReference type="KEGG" id="bsol:FSW04_24520"/>
<evidence type="ECO:0000259" key="1">
    <source>
        <dbReference type="Pfam" id="PF12697"/>
    </source>
</evidence>
<sequence length="291" mass="31271">MRPVVFEAGGGVVLRGIAQGTDADGAPLLLVHGLASNARMWAGTARELDALGHPSVSVDLRGHGTSDKPDGGYDFPTMVEDLVRVLSALAAEHGERWRRPVVAGQSMGGNLVVELAASHPGAVAAVAGVDGGMIDLPAHFPAWADCERELAPPDLTHRTPDELRAMIRAGSPDWPEEGIDAMMACFGVSDEGTVRPHLTRERHMRLLRELWERPPARRLAHLTVPMLLLPAEGGGSVAFTADKRRDVQHALDTLARGRAHWFSPADHDIHAQHPRQLAEVLHDAIADGFLA</sequence>
<evidence type="ECO:0000313" key="2">
    <source>
        <dbReference type="EMBL" id="QEC50435.1"/>
    </source>
</evidence>
<dbReference type="Proteomes" id="UP000321805">
    <property type="component" value="Chromosome"/>
</dbReference>
<gene>
    <name evidence="2" type="ORF">FSW04_24520</name>
</gene>
<dbReference type="GO" id="GO:0016787">
    <property type="term" value="F:hydrolase activity"/>
    <property type="evidence" value="ECO:0007669"/>
    <property type="project" value="UniProtKB-KW"/>
</dbReference>
<proteinExistence type="predicted"/>
<protein>
    <submittedName>
        <fullName evidence="2">Alpha/beta hydrolase</fullName>
    </submittedName>
</protein>
<dbReference type="RefSeq" id="WP_146923059.1">
    <property type="nucleotide sequence ID" value="NZ_CP042430.1"/>
</dbReference>
<dbReference type="Pfam" id="PF12697">
    <property type="entry name" value="Abhydrolase_6"/>
    <property type="match status" value="1"/>
</dbReference>
<keyword evidence="2" id="KW-0378">Hydrolase</keyword>
<dbReference type="GO" id="GO:0016020">
    <property type="term" value="C:membrane"/>
    <property type="evidence" value="ECO:0007669"/>
    <property type="project" value="TreeGrafter"/>
</dbReference>
<name>A0A5B8UBK1_9ACTN</name>
<dbReference type="Gene3D" id="3.40.50.1820">
    <property type="entry name" value="alpha/beta hydrolase"/>
    <property type="match status" value="1"/>
</dbReference>
<organism evidence="2 3">
    <name type="scientific">Baekduia soli</name>
    <dbReference type="NCBI Taxonomy" id="496014"/>
    <lineage>
        <taxon>Bacteria</taxon>
        <taxon>Bacillati</taxon>
        <taxon>Actinomycetota</taxon>
        <taxon>Thermoleophilia</taxon>
        <taxon>Solirubrobacterales</taxon>
        <taxon>Baekduiaceae</taxon>
        <taxon>Baekduia</taxon>
    </lineage>
</organism>
<evidence type="ECO:0000313" key="3">
    <source>
        <dbReference type="Proteomes" id="UP000321805"/>
    </source>
</evidence>
<dbReference type="InterPro" id="IPR029058">
    <property type="entry name" value="AB_hydrolase_fold"/>
</dbReference>
<dbReference type="EMBL" id="CP042430">
    <property type="protein sequence ID" value="QEC50435.1"/>
    <property type="molecule type" value="Genomic_DNA"/>
</dbReference>
<reference evidence="2 3" key="1">
    <citation type="journal article" date="2018" name="J. Microbiol.">
        <title>Baekduia soli gen. nov., sp. nov., a novel bacterium isolated from the soil of Baekdu Mountain and proposal of a novel family name, Baekduiaceae fam. nov.</title>
        <authorList>
            <person name="An D.S."/>
            <person name="Siddiqi M.Z."/>
            <person name="Kim K.H."/>
            <person name="Yu H.S."/>
            <person name="Im W.T."/>
        </authorList>
    </citation>
    <scope>NUCLEOTIDE SEQUENCE [LARGE SCALE GENOMIC DNA]</scope>
    <source>
        <strain evidence="2 3">BR7-21</strain>
    </source>
</reference>
<keyword evidence="3" id="KW-1185">Reference proteome</keyword>
<dbReference type="InterPro" id="IPR000073">
    <property type="entry name" value="AB_hydrolase_1"/>
</dbReference>
<dbReference type="PANTHER" id="PTHR43798">
    <property type="entry name" value="MONOACYLGLYCEROL LIPASE"/>
    <property type="match status" value="1"/>
</dbReference>
<dbReference type="AlphaFoldDB" id="A0A5B8UBK1"/>
<dbReference type="InterPro" id="IPR050266">
    <property type="entry name" value="AB_hydrolase_sf"/>
</dbReference>
<feature type="domain" description="AB hydrolase-1" evidence="1">
    <location>
        <begin position="28"/>
        <end position="279"/>
    </location>
</feature>
<accession>A0A5B8UBK1</accession>